<dbReference type="EMBL" id="FORI01000007">
    <property type="protein sequence ID" value="SFI84710.1"/>
    <property type="molecule type" value="Genomic_DNA"/>
</dbReference>
<proteinExistence type="predicted"/>
<organism evidence="2 3">
    <name type="scientific">Treponema bryantii</name>
    <dbReference type="NCBI Taxonomy" id="163"/>
    <lineage>
        <taxon>Bacteria</taxon>
        <taxon>Pseudomonadati</taxon>
        <taxon>Spirochaetota</taxon>
        <taxon>Spirochaetia</taxon>
        <taxon>Spirochaetales</taxon>
        <taxon>Treponemataceae</taxon>
        <taxon>Treponema</taxon>
    </lineage>
</organism>
<feature type="domain" description="DUF6946" evidence="1">
    <location>
        <begin position="8"/>
        <end position="200"/>
    </location>
</feature>
<gene>
    <name evidence="2" type="ORF">SAMN04487775_10711</name>
</gene>
<protein>
    <recommendedName>
        <fullName evidence="1">DUF6946 domain-containing protein</fullName>
    </recommendedName>
</protein>
<dbReference type="Pfam" id="PF22187">
    <property type="entry name" value="DUF6946"/>
    <property type="match status" value="1"/>
</dbReference>
<dbReference type="InterPro" id="IPR054024">
    <property type="entry name" value="DUF6946"/>
</dbReference>
<evidence type="ECO:0000313" key="3">
    <source>
        <dbReference type="Proteomes" id="UP000182737"/>
    </source>
</evidence>
<dbReference type="OrthoDB" id="1121315at2"/>
<dbReference type="AlphaFoldDB" id="A0A1I3LJL3"/>
<reference evidence="3" key="1">
    <citation type="submission" date="2016-10" db="EMBL/GenBank/DDBJ databases">
        <authorList>
            <person name="Varghese N."/>
            <person name="Submissions S."/>
        </authorList>
    </citation>
    <scope>NUCLEOTIDE SEQUENCE [LARGE SCALE GENOMIC DNA]</scope>
    <source>
        <strain evidence="3">XBD1002</strain>
    </source>
</reference>
<sequence length="249" mass="28328">MKININISNPDEWKLALPPAGGDKQWKDKFSAKELAKIVTNYKNYVGKDFELLLQDNEEFKGLKLINVFPEHLSHFDDNPRDPRHHDLACIAEKDGERIALCFEAKVSESFDKRLSSWQNSDGKKTRCNILCKNFFGCNYNDKFKDVYYQLLSAVAGTIAFASENGCSKAYFIVYQIIPEEKKTSDHKKKINDFIKLVPTAEKKEVVGSGSFVNLGGLKIDRKNEKGEPLCAEVYIGYIEQKVTGEKID</sequence>
<keyword evidence="3" id="KW-1185">Reference proteome</keyword>
<evidence type="ECO:0000313" key="2">
    <source>
        <dbReference type="EMBL" id="SFI84710.1"/>
    </source>
</evidence>
<dbReference type="RefSeq" id="WP_074932164.1">
    <property type="nucleotide sequence ID" value="NZ_FORI01000007.1"/>
</dbReference>
<evidence type="ECO:0000259" key="1">
    <source>
        <dbReference type="Pfam" id="PF22187"/>
    </source>
</evidence>
<name>A0A1I3LJL3_9SPIR</name>
<dbReference type="Proteomes" id="UP000182737">
    <property type="component" value="Unassembled WGS sequence"/>
</dbReference>
<accession>A0A1I3LJL3</accession>